<evidence type="ECO:0000259" key="7">
    <source>
        <dbReference type="Pfam" id="PF12698"/>
    </source>
</evidence>
<feature type="transmembrane region" description="Helical" evidence="6">
    <location>
        <begin position="156"/>
        <end position="179"/>
    </location>
</feature>
<evidence type="ECO:0000256" key="5">
    <source>
        <dbReference type="ARBA" id="ARBA00023136"/>
    </source>
</evidence>
<dbReference type="InterPro" id="IPR013525">
    <property type="entry name" value="ABC2_TM"/>
</dbReference>
<keyword evidence="4 6" id="KW-1133">Transmembrane helix</keyword>
<dbReference type="Pfam" id="PF12698">
    <property type="entry name" value="ABC2_membrane_3"/>
    <property type="match status" value="1"/>
</dbReference>
<dbReference type="Proteomes" id="UP000262969">
    <property type="component" value="Unassembled WGS sequence"/>
</dbReference>
<keyword evidence="5 6" id="KW-0472">Membrane</keyword>
<feature type="transmembrane region" description="Helical" evidence="6">
    <location>
        <begin position="185"/>
        <end position="203"/>
    </location>
</feature>
<feature type="transmembrane region" description="Helical" evidence="6">
    <location>
        <begin position="210"/>
        <end position="228"/>
    </location>
</feature>
<evidence type="ECO:0000256" key="1">
    <source>
        <dbReference type="ARBA" id="ARBA00004651"/>
    </source>
</evidence>
<feature type="transmembrane region" description="Helical" evidence="6">
    <location>
        <begin position="90"/>
        <end position="115"/>
    </location>
</feature>
<evidence type="ECO:0000313" key="8">
    <source>
        <dbReference type="EMBL" id="HCL02085.1"/>
    </source>
</evidence>
<feature type="transmembrane region" description="Helical" evidence="6">
    <location>
        <begin position="12"/>
        <end position="35"/>
    </location>
</feature>
<comment type="subcellular location">
    <subcellularLocation>
        <location evidence="1">Cell membrane</location>
        <topology evidence="1">Multi-pass membrane protein</topology>
    </subcellularLocation>
</comment>
<feature type="domain" description="ABC-2 type transporter transmembrane" evidence="7">
    <location>
        <begin position="37"/>
        <end position="192"/>
    </location>
</feature>
<feature type="transmembrane region" description="Helical" evidence="6">
    <location>
        <begin position="127"/>
        <end position="149"/>
    </location>
</feature>
<comment type="caution">
    <text evidence="8">The sequence shown here is derived from an EMBL/GenBank/DDBJ whole genome shotgun (WGS) entry which is preliminary data.</text>
</comment>
<proteinExistence type="predicted"/>
<dbReference type="EMBL" id="DPVV01000224">
    <property type="protein sequence ID" value="HCL02085.1"/>
    <property type="molecule type" value="Genomic_DNA"/>
</dbReference>
<accession>A0A3D2X6A2</accession>
<reference evidence="8 9" key="1">
    <citation type="journal article" date="2018" name="Nat. Biotechnol.">
        <title>A standardized bacterial taxonomy based on genome phylogeny substantially revises the tree of life.</title>
        <authorList>
            <person name="Parks D.H."/>
            <person name="Chuvochina M."/>
            <person name="Waite D.W."/>
            <person name="Rinke C."/>
            <person name="Skarshewski A."/>
            <person name="Chaumeil P.A."/>
            <person name="Hugenholtz P."/>
        </authorList>
    </citation>
    <scope>NUCLEOTIDE SEQUENCE [LARGE SCALE GENOMIC DNA]</scope>
    <source>
        <strain evidence="8">UBA11728</strain>
    </source>
</reference>
<dbReference type="GO" id="GO:0005886">
    <property type="term" value="C:plasma membrane"/>
    <property type="evidence" value="ECO:0007669"/>
    <property type="project" value="UniProtKB-SubCell"/>
</dbReference>
<evidence type="ECO:0000256" key="4">
    <source>
        <dbReference type="ARBA" id="ARBA00022989"/>
    </source>
</evidence>
<evidence type="ECO:0000256" key="3">
    <source>
        <dbReference type="ARBA" id="ARBA00022692"/>
    </source>
</evidence>
<dbReference type="PANTHER" id="PTHR30294:SF29">
    <property type="entry name" value="MULTIDRUG ABC TRANSPORTER PERMEASE YBHS-RELATED"/>
    <property type="match status" value="1"/>
</dbReference>
<gene>
    <name evidence="8" type="ORF">DHW61_06650</name>
</gene>
<feature type="transmembrane region" description="Helical" evidence="6">
    <location>
        <begin position="47"/>
        <end position="69"/>
    </location>
</feature>
<sequence>MIAIYKKELRAYFNSIIGYLFISFFLFFIGLYFYINNVYSGYANFSYSLYGIRFFFTLLIPMITMRIMAEENRQKTDQLLLTSPVSIERIIFGKYAAVLTIFAIVMVISGVYPLVLSKYGDVNLVSSYVAILAFFFLGAAYLAIGLFISAMTESQALAAIITFAVVLITTLSSTLGQVLPTDNFTAVKVFLLLVLLLAIITYVLMHNITFTILIGLLGAGGVIGLYLIKPSIYDGSVVKFFDWLTISTRFDSFVFEVFDLSSIVYYLSIIGIFVFLTIQVIKKRRWS</sequence>
<evidence type="ECO:0000313" key="9">
    <source>
        <dbReference type="Proteomes" id="UP000262969"/>
    </source>
</evidence>
<dbReference type="AlphaFoldDB" id="A0A3D2X6A2"/>
<keyword evidence="3 6" id="KW-0812">Transmembrane</keyword>
<keyword evidence="2" id="KW-1003">Cell membrane</keyword>
<name>A0A3D2X6A2_9FIRM</name>
<evidence type="ECO:0000256" key="6">
    <source>
        <dbReference type="SAM" id="Phobius"/>
    </source>
</evidence>
<dbReference type="PANTHER" id="PTHR30294">
    <property type="entry name" value="MEMBRANE COMPONENT OF ABC TRANSPORTER YHHJ-RELATED"/>
    <property type="match status" value="1"/>
</dbReference>
<evidence type="ECO:0000256" key="2">
    <source>
        <dbReference type="ARBA" id="ARBA00022475"/>
    </source>
</evidence>
<protein>
    <submittedName>
        <fullName evidence="8">ABC transporter permease</fullName>
    </submittedName>
</protein>
<feature type="transmembrane region" description="Helical" evidence="6">
    <location>
        <begin position="263"/>
        <end position="281"/>
    </location>
</feature>
<dbReference type="InterPro" id="IPR051449">
    <property type="entry name" value="ABC-2_transporter_component"/>
</dbReference>
<dbReference type="GO" id="GO:0140359">
    <property type="term" value="F:ABC-type transporter activity"/>
    <property type="evidence" value="ECO:0007669"/>
    <property type="project" value="InterPro"/>
</dbReference>
<organism evidence="8 9">
    <name type="scientific">Lachnoclostridium phytofermentans</name>
    <dbReference type="NCBI Taxonomy" id="66219"/>
    <lineage>
        <taxon>Bacteria</taxon>
        <taxon>Bacillati</taxon>
        <taxon>Bacillota</taxon>
        <taxon>Clostridia</taxon>
        <taxon>Lachnospirales</taxon>
        <taxon>Lachnospiraceae</taxon>
    </lineage>
</organism>